<evidence type="ECO:0000259" key="2">
    <source>
        <dbReference type="Pfam" id="PF13628"/>
    </source>
</evidence>
<dbReference type="Proteomes" id="UP000501128">
    <property type="component" value="Chromosome"/>
</dbReference>
<dbReference type="PANTHER" id="PTHR38593">
    <property type="entry name" value="BLR2558 PROTEIN"/>
    <property type="match status" value="1"/>
</dbReference>
<evidence type="ECO:0000313" key="4">
    <source>
        <dbReference type="Proteomes" id="UP000501128"/>
    </source>
</evidence>
<reference evidence="3 4" key="1">
    <citation type="submission" date="2020-04" db="EMBL/GenBank/DDBJ databases">
        <title>Genome sequencing of novel species.</title>
        <authorList>
            <person name="Heo J."/>
            <person name="Kim S.-J."/>
            <person name="Kim J.-S."/>
            <person name="Hong S.-B."/>
            <person name="Kwon S.-W."/>
        </authorList>
    </citation>
    <scope>NUCLEOTIDE SEQUENCE [LARGE SCALE GENOMIC DNA]</scope>
    <source>
        <strain evidence="3 4">CJU-R4</strain>
    </source>
</reference>
<dbReference type="Pfam" id="PF13628">
    <property type="entry name" value="DUF4142"/>
    <property type="match status" value="1"/>
</dbReference>
<dbReference type="RefSeq" id="WP_169551629.1">
    <property type="nucleotide sequence ID" value="NZ_CP051677.1"/>
</dbReference>
<dbReference type="PANTHER" id="PTHR38593:SF1">
    <property type="entry name" value="BLR2558 PROTEIN"/>
    <property type="match status" value="1"/>
</dbReference>
<evidence type="ECO:0000256" key="1">
    <source>
        <dbReference type="SAM" id="SignalP"/>
    </source>
</evidence>
<feature type="signal peptide" evidence="1">
    <location>
        <begin position="1"/>
        <end position="22"/>
    </location>
</feature>
<feature type="domain" description="DUF4142" evidence="2">
    <location>
        <begin position="69"/>
        <end position="202"/>
    </location>
</feature>
<protein>
    <submittedName>
        <fullName evidence="3">DUF4142 domain-containing protein</fullName>
    </submittedName>
</protein>
<dbReference type="KEGG" id="srho:HH216_15480"/>
<dbReference type="EMBL" id="CP051677">
    <property type="protein sequence ID" value="QJD79665.1"/>
    <property type="molecule type" value="Genomic_DNA"/>
</dbReference>
<keyword evidence="1" id="KW-0732">Signal</keyword>
<accession>A0A7L5DNJ6</accession>
<dbReference type="Gene3D" id="1.20.1260.10">
    <property type="match status" value="1"/>
</dbReference>
<dbReference type="AlphaFoldDB" id="A0A7L5DNJ6"/>
<dbReference type="InterPro" id="IPR025419">
    <property type="entry name" value="DUF4142"/>
</dbReference>
<dbReference type="InterPro" id="IPR012347">
    <property type="entry name" value="Ferritin-like"/>
</dbReference>
<organism evidence="3 4">
    <name type="scientific">Spirosoma rhododendri</name>
    <dbReference type="NCBI Taxonomy" id="2728024"/>
    <lineage>
        <taxon>Bacteria</taxon>
        <taxon>Pseudomonadati</taxon>
        <taxon>Bacteroidota</taxon>
        <taxon>Cytophagia</taxon>
        <taxon>Cytophagales</taxon>
        <taxon>Cytophagaceae</taxon>
        <taxon>Spirosoma</taxon>
    </lineage>
</organism>
<gene>
    <name evidence="3" type="ORF">HH216_15480</name>
</gene>
<keyword evidence="4" id="KW-1185">Reference proteome</keyword>
<feature type="chain" id="PRO_5029597854" evidence="1">
    <location>
        <begin position="23"/>
        <end position="209"/>
    </location>
</feature>
<sequence length="209" mass="21853">MKINTVLAGLLLSGSLINASLAQQPGTGNASMAANKVGNESKAEFDRQNKQGAAAVSAVSPTSAKLSEADKQLMNEVAMGGMMQLELSRVAVQKATNPQTKALAQAEVTEQTGLSAKLKEIAAAKGVTLPTAPDAQTKTLLTKFNQASGTSFDKLYVTESGVKGHEKLNQVMTKVESSASDSNLKQLAKAAHPLVKTHLSVSRQIMTSM</sequence>
<proteinExistence type="predicted"/>
<name>A0A7L5DNJ6_9BACT</name>
<evidence type="ECO:0000313" key="3">
    <source>
        <dbReference type="EMBL" id="QJD79665.1"/>
    </source>
</evidence>